<dbReference type="GO" id="GO:0005634">
    <property type="term" value="C:nucleus"/>
    <property type="evidence" value="ECO:0007669"/>
    <property type="project" value="UniProtKB-SubCell"/>
</dbReference>
<evidence type="ECO:0000259" key="6">
    <source>
        <dbReference type="PROSITE" id="PS50888"/>
    </source>
</evidence>
<proteinExistence type="predicted"/>
<dbReference type="PANTHER" id="PTHR46266:SF4">
    <property type="entry name" value="TRANSCRIPTION FACTOR TT8"/>
    <property type="match status" value="1"/>
</dbReference>
<keyword evidence="4" id="KW-0539">Nucleus</keyword>
<name>A0ABC8S2L7_9AQUA</name>
<keyword evidence="3" id="KW-0804">Transcription</keyword>
<dbReference type="InterPro" id="IPR054502">
    <property type="entry name" value="bHLH-TF_ACT-like_plant"/>
</dbReference>
<evidence type="ECO:0000256" key="3">
    <source>
        <dbReference type="ARBA" id="ARBA00023163"/>
    </source>
</evidence>
<dbReference type="EMBL" id="CAUOFW020002092">
    <property type="protein sequence ID" value="CAK9151060.1"/>
    <property type="molecule type" value="Genomic_DNA"/>
</dbReference>
<feature type="domain" description="BHLH" evidence="6">
    <location>
        <begin position="75"/>
        <end position="124"/>
    </location>
</feature>
<dbReference type="InterPro" id="IPR036638">
    <property type="entry name" value="HLH_DNA-bd_sf"/>
</dbReference>
<keyword evidence="5" id="KW-0175">Coiled coil</keyword>
<dbReference type="PANTHER" id="PTHR46266">
    <property type="entry name" value="TRANSCRIPTION FACTOR TT8"/>
    <property type="match status" value="1"/>
</dbReference>
<evidence type="ECO:0000256" key="2">
    <source>
        <dbReference type="ARBA" id="ARBA00023015"/>
    </source>
</evidence>
<reference evidence="7 8" key="1">
    <citation type="submission" date="2024-02" db="EMBL/GenBank/DDBJ databases">
        <authorList>
            <person name="Vignale AGUSTIN F."/>
            <person name="Sosa J E."/>
            <person name="Modenutti C."/>
        </authorList>
    </citation>
    <scope>NUCLEOTIDE SEQUENCE [LARGE SCALE GENOMIC DNA]</scope>
</reference>
<comment type="subcellular location">
    <subcellularLocation>
        <location evidence="1">Nucleus</location>
    </subcellularLocation>
</comment>
<sequence length="290" mass="32919">MYSILSSFTKWSTTPPDHHRHPKVPVKAFSQCLLKYVLFSVPYLHTKHQEELSPKSRDIIADSASRFRKGTPQEELSANHVLAERRRREKLNERFIILRSLVPFVTKMDKASILGDTIEYVKQLRKKIQDLEAKTHQMEIDQRSRMVGPQKSKGSLREQRSGVTVVDRAMVVPGSDKRKMRIVEGSGGAKSKVVDSLTQTVVAGEAVQVEVSIIERDALVELQCPYREGLLLDVMQSMRELRVEIVTVQSSLNNGVFVAELRAKVKENINGKKATIMEVKRAIHQIIPQN</sequence>
<accession>A0ABC8S2L7</accession>
<evidence type="ECO:0000313" key="8">
    <source>
        <dbReference type="Proteomes" id="UP001642360"/>
    </source>
</evidence>
<dbReference type="Pfam" id="PF00010">
    <property type="entry name" value="HLH"/>
    <property type="match status" value="1"/>
</dbReference>
<dbReference type="PROSITE" id="PS50888">
    <property type="entry name" value="BHLH"/>
    <property type="match status" value="1"/>
</dbReference>
<dbReference type="AlphaFoldDB" id="A0ABC8S2L7"/>
<dbReference type="Proteomes" id="UP001642360">
    <property type="component" value="Unassembled WGS sequence"/>
</dbReference>
<keyword evidence="8" id="KW-1185">Reference proteome</keyword>
<feature type="coiled-coil region" evidence="5">
    <location>
        <begin position="114"/>
        <end position="141"/>
    </location>
</feature>
<evidence type="ECO:0000256" key="4">
    <source>
        <dbReference type="ARBA" id="ARBA00023242"/>
    </source>
</evidence>
<dbReference type="InterPro" id="IPR011598">
    <property type="entry name" value="bHLH_dom"/>
</dbReference>
<evidence type="ECO:0000256" key="5">
    <source>
        <dbReference type="SAM" id="Coils"/>
    </source>
</evidence>
<dbReference type="Gene3D" id="4.10.280.10">
    <property type="entry name" value="Helix-loop-helix DNA-binding domain"/>
    <property type="match status" value="1"/>
</dbReference>
<dbReference type="SUPFAM" id="SSF47459">
    <property type="entry name" value="HLH, helix-loop-helix DNA-binding domain"/>
    <property type="match status" value="1"/>
</dbReference>
<dbReference type="GO" id="GO:0080090">
    <property type="term" value="P:regulation of primary metabolic process"/>
    <property type="evidence" value="ECO:0007669"/>
    <property type="project" value="UniProtKB-ARBA"/>
</dbReference>
<evidence type="ECO:0000313" key="7">
    <source>
        <dbReference type="EMBL" id="CAK9151060.1"/>
    </source>
</evidence>
<dbReference type="SMART" id="SM00353">
    <property type="entry name" value="HLH"/>
    <property type="match status" value="1"/>
</dbReference>
<dbReference type="Pfam" id="PF22754">
    <property type="entry name" value="bHLH-TF_ACT-like_plant"/>
    <property type="match status" value="1"/>
</dbReference>
<gene>
    <name evidence="7" type="ORF">ILEXP_LOCUS19218</name>
</gene>
<evidence type="ECO:0000256" key="1">
    <source>
        <dbReference type="ARBA" id="ARBA00004123"/>
    </source>
</evidence>
<organism evidence="7 8">
    <name type="scientific">Ilex paraguariensis</name>
    <name type="common">yerba mate</name>
    <dbReference type="NCBI Taxonomy" id="185542"/>
    <lineage>
        <taxon>Eukaryota</taxon>
        <taxon>Viridiplantae</taxon>
        <taxon>Streptophyta</taxon>
        <taxon>Embryophyta</taxon>
        <taxon>Tracheophyta</taxon>
        <taxon>Spermatophyta</taxon>
        <taxon>Magnoliopsida</taxon>
        <taxon>eudicotyledons</taxon>
        <taxon>Gunneridae</taxon>
        <taxon>Pentapetalae</taxon>
        <taxon>asterids</taxon>
        <taxon>campanulids</taxon>
        <taxon>Aquifoliales</taxon>
        <taxon>Aquifoliaceae</taxon>
        <taxon>Ilex</taxon>
    </lineage>
</organism>
<protein>
    <recommendedName>
        <fullName evidence="6">BHLH domain-containing protein</fullName>
    </recommendedName>
</protein>
<keyword evidence="2" id="KW-0805">Transcription regulation</keyword>
<comment type="caution">
    <text evidence="7">The sequence shown here is derived from an EMBL/GenBank/DDBJ whole genome shotgun (WGS) entry which is preliminary data.</text>
</comment>